<dbReference type="InterPro" id="IPR011141">
    <property type="entry name" value="Polyketide_synthase_type-III"/>
</dbReference>
<dbReference type="PANTHER" id="PTHR11877:SF14">
    <property type="entry name" value="CHALCONE SYNTHASE"/>
    <property type="match status" value="1"/>
</dbReference>
<dbReference type="EMBL" id="JBJQOH010000002">
    <property type="protein sequence ID" value="KAL3696521.1"/>
    <property type="molecule type" value="Genomic_DNA"/>
</dbReference>
<accession>A0ABD3I2J7</accession>
<name>A0ABD3I2J7_9MARC</name>
<dbReference type="AlphaFoldDB" id="A0ABD3I2J7"/>
<feature type="domain" description="Chalcone/stilbene synthase N-terminal" evidence="3">
    <location>
        <begin position="74"/>
        <end position="142"/>
    </location>
</feature>
<dbReference type="PANTHER" id="PTHR11877">
    <property type="entry name" value="HYDROXYMETHYLGLUTARYL-COA SYNTHASE"/>
    <property type="match status" value="1"/>
</dbReference>
<keyword evidence="2" id="KW-0012">Acyltransferase</keyword>
<keyword evidence="5" id="KW-1185">Reference proteome</keyword>
<dbReference type="GO" id="GO:0016746">
    <property type="term" value="F:acyltransferase activity"/>
    <property type="evidence" value="ECO:0007669"/>
    <property type="project" value="UniProtKB-KW"/>
</dbReference>
<evidence type="ECO:0000256" key="2">
    <source>
        <dbReference type="ARBA" id="ARBA00023315"/>
    </source>
</evidence>
<dbReference type="Proteomes" id="UP001633002">
    <property type="component" value="Unassembled WGS sequence"/>
</dbReference>
<evidence type="ECO:0000259" key="3">
    <source>
        <dbReference type="Pfam" id="PF00195"/>
    </source>
</evidence>
<protein>
    <recommendedName>
        <fullName evidence="3">Chalcone/stilbene synthase N-terminal domain-containing protein</fullName>
    </recommendedName>
</protein>
<proteinExistence type="predicted"/>
<dbReference type="SUPFAM" id="SSF53901">
    <property type="entry name" value="Thiolase-like"/>
    <property type="match status" value="1"/>
</dbReference>
<sequence>MAAYIHQRAFGPATMRASYRASQSTTSVSPSDKPDFFFKITNSEHNTAFKAKFPRICRLLFILVTGTLSGRINIITHEAFATTSGVNMPGADLTLTRLIGINPTINRELLYGTSRDLFGGTTVLQVVKGNVLYDYGNMLLVTVLSVLDQMLKQSAEIDTTTTGEDANGDLWLNLALALTVEVSHLKELPVASP</sequence>
<gene>
    <name evidence="4" type="ORF">R1sor_010597</name>
</gene>
<evidence type="ECO:0000313" key="4">
    <source>
        <dbReference type="EMBL" id="KAL3696521.1"/>
    </source>
</evidence>
<dbReference type="InterPro" id="IPR016039">
    <property type="entry name" value="Thiolase-like"/>
</dbReference>
<reference evidence="4 5" key="1">
    <citation type="submission" date="2024-09" db="EMBL/GenBank/DDBJ databases">
        <title>Chromosome-scale assembly of Riccia sorocarpa.</title>
        <authorList>
            <person name="Paukszto L."/>
        </authorList>
    </citation>
    <scope>NUCLEOTIDE SEQUENCE [LARGE SCALE GENOMIC DNA]</scope>
    <source>
        <strain evidence="4">LP-2024</strain>
        <tissue evidence="4">Aerial parts of the thallus</tissue>
    </source>
</reference>
<evidence type="ECO:0000313" key="5">
    <source>
        <dbReference type="Proteomes" id="UP001633002"/>
    </source>
</evidence>
<dbReference type="InterPro" id="IPR001099">
    <property type="entry name" value="Chalcone/stilbene_synt_N"/>
</dbReference>
<comment type="caution">
    <text evidence="4">The sequence shown here is derived from an EMBL/GenBank/DDBJ whole genome shotgun (WGS) entry which is preliminary data.</text>
</comment>
<dbReference type="Pfam" id="PF00195">
    <property type="entry name" value="Chal_sti_synt_N"/>
    <property type="match status" value="1"/>
</dbReference>
<keyword evidence="1" id="KW-0808">Transferase</keyword>
<organism evidence="4 5">
    <name type="scientific">Riccia sorocarpa</name>
    <dbReference type="NCBI Taxonomy" id="122646"/>
    <lineage>
        <taxon>Eukaryota</taxon>
        <taxon>Viridiplantae</taxon>
        <taxon>Streptophyta</taxon>
        <taxon>Embryophyta</taxon>
        <taxon>Marchantiophyta</taxon>
        <taxon>Marchantiopsida</taxon>
        <taxon>Marchantiidae</taxon>
        <taxon>Marchantiales</taxon>
        <taxon>Ricciaceae</taxon>
        <taxon>Riccia</taxon>
    </lineage>
</organism>
<evidence type="ECO:0000256" key="1">
    <source>
        <dbReference type="ARBA" id="ARBA00022679"/>
    </source>
</evidence>